<keyword evidence="1" id="KW-0472">Membrane</keyword>
<gene>
    <name evidence="2" type="ORF">V2H45_06275</name>
</gene>
<dbReference type="NCBIfam" id="NF033183">
    <property type="entry name" value="colliding_TM"/>
    <property type="match status" value="1"/>
</dbReference>
<evidence type="ECO:0000313" key="3">
    <source>
        <dbReference type="Proteomes" id="UP001333818"/>
    </source>
</evidence>
<evidence type="ECO:0000256" key="1">
    <source>
        <dbReference type="SAM" id="Phobius"/>
    </source>
</evidence>
<organism evidence="2 3">
    <name type="scientific">Tumidithrix elongata BACA0141</name>
    <dbReference type="NCBI Taxonomy" id="2716417"/>
    <lineage>
        <taxon>Bacteria</taxon>
        <taxon>Bacillati</taxon>
        <taxon>Cyanobacteriota</taxon>
        <taxon>Cyanophyceae</taxon>
        <taxon>Pseudanabaenales</taxon>
        <taxon>Pseudanabaenaceae</taxon>
        <taxon>Tumidithrix</taxon>
        <taxon>Tumidithrix elongata</taxon>
    </lineage>
</organism>
<sequence>MSSFKSEPFLWIHLAGIVTFPVFLGIVWFGLSVSDRLPILWLEILLMVGVGVLPIFLMQWARPFEIFSLLVLAMKPDKITFQQRQILSLFKTPRQQILSAATALAMVGILYGLYQLPPLTAIASSVLTQSRFVGLLIASIAFAAANLFLQVPISVLGVLSTGEQQFAKIEPYPTEKIPQDFTLTGFRVDKIIPIKPVPPEK</sequence>
<dbReference type="EMBL" id="JAZBJZ010000017">
    <property type="protein sequence ID" value="MEE3716346.1"/>
    <property type="molecule type" value="Genomic_DNA"/>
</dbReference>
<reference evidence="2" key="1">
    <citation type="submission" date="2024-01" db="EMBL/GenBank/DDBJ databases">
        <title>Bank of Algae and Cyanobacteria of the Azores (BACA) strain genomes.</title>
        <authorList>
            <person name="Luz R."/>
            <person name="Cordeiro R."/>
            <person name="Fonseca A."/>
            <person name="Goncalves V."/>
        </authorList>
    </citation>
    <scope>NUCLEOTIDE SEQUENCE</scope>
    <source>
        <strain evidence="2">BACA0141</strain>
    </source>
</reference>
<keyword evidence="1" id="KW-0812">Transmembrane</keyword>
<proteinExistence type="predicted"/>
<feature type="transmembrane region" description="Helical" evidence="1">
    <location>
        <begin position="134"/>
        <end position="159"/>
    </location>
</feature>
<dbReference type="InterPro" id="IPR049610">
    <property type="entry name" value="LCTMP-like"/>
</dbReference>
<feature type="transmembrane region" description="Helical" evidence="1">
    <location>
        <begin position="9"/>
        <end position="31"/>
    </location>
</feature>
<keyword evidence="3" id="KW-1185">Reference proteome</keyword>
<dbReference type="RefSeq" id="WP_330482773.1">
    <property type="nucleotide sequence ID" value="NZ_JAZBJZ010000017.1"/>
</dbReference>
<protein>
    <submittedName>
        <fullName evidence="2">Low-complexity tail membrane protein</fullName>
    </submittedName>
</protein>
<dbReference type="Proteomes" id="UP001333818">
    <property type="component" value="Unassembled WGS sequence"/>
</dbReference>
<keyword evidence="1" id="KW-1133">Transmembrane helix</keyword>
<evidence type="ECO:0000313" key="2">
    <source>
        <dbReference type="EMBL" id="MEE3716346.1"/>
    </source>
</evidence>
<comment type="caution">
    <text evidence="2">The sequence shown here is derived from an EMBL/GenBank/DDBJ whole genome shotgun (WGS) entry which is preliminary data.</text>
</comment>
<accession>A0AAW9Q148</accession>
<dbReference type="AlphaFoldDB" id="A0AAW9Q148"/>
<name>A0AAW9Q148_9CYAN</name>
<feature type="transmembrane region" description="Helical" evidence="1">
    <location>
        <begin position="37"/>
        <end position="57"/>
    </location>
</feature>
<feature type="transmembrane region" description="Helical" evidence="1">
    <location>
        <begin position="97"/>
        <end position="114"/>
    </location>
</feature>